<dbReference type="NCBIfam" id="TIGR00254">
    <property type="entry name" value="GGDEF"/>
    <property type="match status" value="1"/>
</dbReference>
<dbReference type="PANTHER" id="PTHR46663:SF2">
    <property type="entry name" value="GGDEF DOMAIN-CONTAINING PROTEIN"/>
    <property type="match status" value="1"/>
</dbReference>
<evidence type="ECO:0000259" key="1">
    <source>
        <dbReference type="PROSITE" id="PS50113"/>
    </source>
</evidence>
<dbReference type="Gene3D" id="3.40.190.10">
    <property type="entry name" value="Periplasmic binding protein-like II"/>
    <property type="match status" value="4"/>
</dbReference>
<dbReference type="PROSITE" id="PS50887">
    <property type="entry name" value="GGDEF"/>
    <property type="match status" value="1"/>
</dbReference>
<organism evidence="3 4">
    <name type="scientific">Coprobacillus cateniformis</name>
    <dbReference type="NCBI Taxonomy" id="100884"/>
    <lineage>
        <taxon>Bacteria</taxon>
        <taxon>Bacillati</taxon>
        <taxon>Bacillota</taxon>
        <taxon>Erysipelotrichia</taxon>
        <taxon>Erysipelotrichales</taxon>
        <taxon>Coprobacillaceae</taxon>
        <taxon>Coprobacillus</taxon>
    </lineage>
</organism>
<dbReference type="EMBL" id="ADKX01000035">
    <property type="protein sequence ID" value="EFW04570.1"/>
    <property type="molecule type" value="Genomic_DNA"/>
</dbReference>
<dbReference type="Pfam" id="PF00990">
    <property type="entry name" value="GGDEF"/>
    <property type="match status" value="1"/>
</dbReference>
<feature type="domain" description="GGDEF" evidence="2">
    <location>
        <begin position="681"/>
        <end position="812"/>
    </location>
</feature>
<gene>
    <name evidence="3" type="ORF">HMPREF9488_02141</name>
</gene>
<reference evidence="3 4" key="1">
    <citation type="submission" date="2010-12" db="EMBL/GenBank/DDBJ databases">
        <title>The Genome Sequence of Coprobacillus sp. strain 29_1.</title>
        <authorList>
            <consortium name="The Broad Institute Genome Sequencing Platform"/>
            <person name="Earl A."/>
            <person name="Ward D."/>
            <person name="Feldgarden M."/>
            <person name="Gevers D."/>
            <person name="Daigneault M."/>
            <person name="Sibley C.D."/>
            <person name="White A."/>
            <person name="Strauss J."/>
            <person name="Allen-Vercoe E."/>
            <person name="Young S.K."/>
            <person name="Zeng Q."/>
            <person name="Gargeya S."/>
            <person name="Fitzgerald M."/>
            <person name="Haas B."/>
            <person name="Abouelleil A."/>
            <person name="Alvarado L."/>
            <person name="Arachchi H.M."/>
            <person name="Berlin A."/>
            <person name="Brown A."/>
            <person name="Chapman S.B."/>
            <person name="Chen Z."/>
            <person name="Dunbar C."/>
            <person name="Freedman E."/>
            <person name="Gearin G."/>
            <person name="Gellesch M."/>
            <person name="Goldberg J."/>
            <person name="Griggs A."/>
            <person name="Gujja S."/>
            <person name="Heilman E."/>
            <person name="Heiman D."/>
            <person name="Howarth C."/>
            <person name="Larson L."/>
            <person name="Lui A."/>
            <person name="MacDonald P.J.P."/>
            <person name="Mehta T."/>
            <person name="Montmayeur A."/>
            <person name="Murphy C."/>
            <person name="Neiman D."/>
            <person name="Pearson M."/>
            <person name="Priest M."/>
            <person name="Roberts A."/>
            <person name="Saif S."/>
            <person name="Shea T."/>
            <person name="Shenoy N."/>
            <person name="Sisk P."/>
            <person name="Stolte C."/>
            <person name="Sykes S."/>
            <person name="White J."/>
            <person name="Yandava C."/>
            <person name="Nusbaum C."/>
            <person name="Birren B."/>
        </authorList>
    </citation>
    <scope>NUCLEOTIDE SEQUENCE [LARGE SCALE GENOMIC DNA]</scope>
    <source>
        <strain evidence="3 4">29_1</strain>
    </source>
</reference>
<proteinExistence type="predicted"/>
<keyword evidence="4" id="KW-1185">Reference proteome</keyword>
<dbReference type="SUPFAM" id="SSF53850">
    <property type="entry name" value="Periplasmic binding protein-like II"/>
    <property type="match status" value="2"/>
</dbReference>
<dbReference type="Gene3D" id="3.30.70.270">
    <property type="match status" value="1"/>
</dbReference>
<evidence type="ECO:0000313" key="4">
    <source>
        <dbReference type="Proteomes" id="UP000003157"/>
    </source>
</evidence>
<dbReference type="Pfam" id="PF00497">
    <property type="entry name" value="SBP_bac_3"/>
    <property type="match status" value="1"/>
</dbReference>
<dbReference type="RefSeq" id="WP_008789241.1">
    <property type="nucleotide sequence ID" value="NZ_AKCB01000001.1"/>
</dbReference>
<dbReference type="STRING" id="100884.GCA_000269565_02252"/>
<dbReference type="Proteomes" id="UP000003157">
    <property type="component" value="Unassembled WGS sequence"/>
</dbReference>
<dbReference type="SUPFAM" id="SSF55073">
    <property type="entry name" value="Nucleotide cyclase"/>
    <property type="match status" value="1"/>
</dbReference>
<dbReference type="InterPro" id="IPR000160">
    <property type="entry name" value="GGDEF_dom"/>
</dbReference>
<comment type="caution">
    <text evidence="3">The sequence shown here is derived from an EMBL/GenBank/DDBJ whole genome shotgun (WGS) entry which is preliminary data.</text>
</comment>
<dbReference type="InterPro" id="IPR001638">
    <property type="entry name" value="Solute-binding_3/MltF_N"/>
</dbReference>
<evidence type="ECO:0008006" key="5">
    <source>
        <dbReference type="Google" id="ProtNLM"/>
    </source>
</evidence>
<dbReference type="SUPFAM" id="SSF55785">
    <property type="entry name" value="PYP-like sensor domain (PAS domain)"/>
    <property type="match status" value="1"/>
</dbReference>
<protein>
    <recommendedName>
        <fullName evidence="5">GGDEF domain-containing protein</fullName>
    </recommendedName>
</protein>
<dbReference type="eggNOG" id="COG2199">
    <property type="taxonomic scope" value="Bacteria"/>
</dbReference>
<evidence type="ECO:0000313" key="3">
    <source>
        <dbReference type="EMBL" id="EFW04570.1"/>
    </source>
</evidence>
<dbReference type="InterPro" id="IPR043128">
    <property type="entry name" value="Rev_trsase/Diguanyl_cyclase"/>
</dbReference>
<dbReference type="GeneID" id="78230086"/>
<dbReference type="FunFam" id="3.30.70.270:FF:000001">
    <property type="entry name" value="Diguanylate cyclase domain protein"/>
    <property type="match status" value="1"/>
</dbReference>
<dbReference type="eggNOG" id="COG0834">
    <property type="taxonomic scope" value="Bacteria"/>
</dbReference>
<sequence length="818" mass="93243">MKKLVTILTLFIMIITCIVPLSAKTKVKVAYPIQDGLTEISENGVFSGYTYDYLKELERFTDFEFEFVTLEGDVNDQLVAALEKVKNGELDLMGAIIYDESLASIYDYTSTNYGMGNMALYVSANNANINETNIYSMKNLKVGVLSSSNKKNPSLDKFGETNGIVIEQVCYDSFEKMNQALEKGDVDSISVSEQSALKGNYRVVATYSPRPFYLATTKGNSHLISELNDAMTKLNKEQPTLMSELHDEYFSLRNNEFSLTDSEKAFIQENPVIEVAFLGGKAPFQSMNGQGDISGITVDVLDSIGKLAGIQFKYVYTESYDEYRKWVSEGDYMLLGGIASPYHSQEEKYTLSRSFLESSVELVLVKNIEATDIYNHTIALPKGISVTNDYEGKVKYFDNPLACLDAVESGKADYTYLNSHTAMFYNTSSKYDNINMIPQEKNYSQKTSIAIRNDVSSQLTNIINKGIDSVTALQIQDIVFKNATYVKEDLSLIDYIQENPVEFILFGLVLLGLYLSLRYYTKLKNDKKIRREYERFQQISELSGDCFLEYNIAKDCLTLSGGGAFLLSSVLIYPDYLKNCYRESERIRSVLNTLQTFNEECYIEFLDGEKRWQNVLLQPIYDNQNQATHIIGKVTDIQAQKEEQLLWRELAQRDSLTKIYNSAACRDLINKFLEEEKNYKGRLAFIILDIDHFKSINDQYGHYFGDRVLQELAMTLSRVTKSTDILGRVGGDEFIIGLKYPESIEYVEVYCQRLLEVVSHHICKDKEIDVTVSLGVAFSRKANTFDDLYQFADQALYQVKKTGRNHYQLYNTLEKDEN</sequence>
<dbReference type="HOGENOM" id="CLU_017954_0_0_9"/>
<dbReference type="SMART" id="SM00267">
    <property type="entry name" value="GGDEF"/>
    <property type="match status" value="1"/>
</dbReference>
<feature type="domain" description="PAC" evidence="1">
    <location>
        <begin position="597"/>
        <end position="649"/>
    </location>
</feature>
<dbReference type="PANTHER" id="PTHR46663">
    <property type="entry name" value="DIGUANYLATE CYCLASE DGCT-RELATED"/>
    <property type="match status" value="1"/>
</dbReference>
<dbReference type="PROSITE" id="PS50113">
    <property type="entry name" value="PAC"/>
    <property type="match status" value="1"/>
</dbReference>
<name>E7GBK0_9FIRM</name>
<dbReference type="Gene3D" id="3.30.450.20">
    <property type="entry name" value="PAS domain"/>
    <property type="match status" value="1"/>
</dbReference>
<dbReference type="InterPro" id="IPR029787">
    <property type="entry name" value="Nucleotide_cyclase"/>
</dbReference>
<dbReference type="AlphaFoldDB" id="E7GBK0"/>
<dbReference type="InterPro" id="IPR000700">
    <property type="entry name" value="PAS-assoc_C"/>
</dbReference>
<dbReference type="InterPro" id="IPR052163">
    <property type="entry name" value="DGC-Regulatory_Protein"/>
</dbReference>
<dbReference type="CDD" id="cd01949">
    <property type="entry name" value="GGDEF"/>
    <property type="match status" value="1"/>
</dbReference>
<evidence type="ECO:0000259" key="2">
    <source>
        <dbReference type="PROSITE" id="PS50887"/>
    </source>
</evidence>
<dbReference type="InterPro" id="IPR035965">
    <property type="entry name" value="PAS-like_dom_sf"/>
</dbReference>
<dbReference type="OrthoDB" id="9810305at2"/>
<dbReference type="SMART" id="SM00062">
    <property type="entry name" value="PBPb"/>
    <property type="match status" value="2"/>
</dbReference>
<accession>E7GBK0</accession>